<dbReference type="GO" id="GO:0006351">
    <property type="term" value="P:DNA-templated transcription"/>
    <property type="evidence" value="ECO:0007669"/>
    <property type="project" value="InterPro"/>
</dbReference>
<comment type="subcellular location">
    <subcellularLocation>
        <location evidence="1">Nucleus</location>
    </subcellularLocation>
</comment>
<dbReference type="Pfam" id="PF00172">
    <property type="entry name" value="Zn_clus"/>
    <property type="match status" value="1"/>
</dbReference>
<dbReference type="RefSeq" id="XP_046068048.1">
    <property type="nucleotide sequence ID" value="XM_046222259.1"/>
</dbReference>
<dbReference type="Gene3D" id="4.10.240.10">
    <property type="entry name" value="Zn(2)-C6 fungal-type DNA-binding domain"/>
    <property type="match status" value="1"/>
</dbReference>
<evidence type="ECO:0000259" key="8">
    <source>
        <dbReference type="PROSITE" id="PS50048"/>
    </source>
</evidence>
<feature type="domain" description="Zn(2)-C6 fungal-type" evidence="8">
    <location>
        <begin position="21"/>
        <end position="48"/>
    </location>
</feature>
<feature type="region of interest" description="Disordered" evidence="7">
    <location>
        <begin position="92"/>
        <end position="134"/>
    </location>
</feature>
<feature type="compositionally biased region" description="Polar residues" evidence="7">
    <location>
        <begin position="92"/>
        <end position="128"/>
    </location>
</feature>
<dbReference type="SMART" id="SM00906">
    <property type="entry name" value="Fungal_trans"/>
    <property type="match status" value="1"/>
</dbReference>
<evidence type="ECO:0000256" key="6">
    <source>
        <dbReference type="ARBA" id="ARBA00023242"/>
    </source>
</evidence>
<dbReference type="GO" id="GO:0003677">
    <property type="term" value="F:DNA binding"/>
    <property type="evidence" value="ECO:0007669"/>
    <property type="project" value="UniProtKB-KW"/>
</dbReference>
<dbReference type="AlphaFoldDB" id="A0AAD4PSU2"/>
<evidence type="ECO:0000256" key="3">
    <source>
        <dbReference type="ARBA" id="ARBA00023015"/>
    </source>
</evidence>
<keyword evidence="2" id="KW-0479">Metal-binding</keyword>
<comment type="caution">
    <text evidence="9">The sequence shown here is derived from an EMBL/GenBank/DDBJ whole genome shotgun (WGS) entry which is preliminary data.</text>
</comment>
<dbReference type="CDD" id="cd00067">
    <property type="entry name" value="GAL4"/>
    <property type="match status" value="1"/>
</dbReference>
<dbReference type="PANTHER" id="PTHR31001">
    <property type="entry name" value="UNCHARACTERIZED TRANSCRIPTIONAL REGULATORY PROTEIN"/>
    <property type="match status" value="1"/>
</dbReference>
<evidence type="ECO:0000256" key="5">
    <source>
        <dbReference type="ARBA" id="ARBA00023163"/>
    </source>
</evidence>
<name>A0AAD4PSU2_9EURO</name>
<dbReference type="GeneID" id="70252546"/>
<gene>
    <name evidence="9" type="ORF">BGW36DRAFT_464627</name>
</gene>
<dbReference type="GO" id="GO:0005634">
    <property type="term" value="C:nucleus"/>
    <property type="evidence" value="ECO:0007669"/>
    <property type="project" value="UniProtKB-SubCell"/>
</dbReference>
<keyword evidence="5" id="KW-0804">Transcription</keyword>
<keyword evidence="3" id="KW-0805">Transcription regulation</keyword>
<dbReference type="PROSITE" id="PS00463">
    <property type="entry name" value="ZN2_CY6_FUNGAL_1"/>
    <property type="match status" value="1"/>
</dbReference>
<dbReference type="GO" id="GO:0000981">
    <property type="term" value="F:DNA-binding transcription factor activity, RNA polymerase II-specific"/>
    <property type="evidence" value="ECO:0007669"/>
    <property type="project" value="InterPro"/>
</dbReference>
<accession>A0AAD4PSU2</accession>
<dbReference type="InterPro" id="IPR007219">
    <property type="entry name" value="XnlR_reg_dom"/>
</dbReference>
<evidence type="ECO:0000256" key="1">
    <source>
        <dbReference type="ARBA" id="ARBA00004123"/>
    </source>
</evidence>
<dbReference type="SUPFAM" id="SSF57701">
    <property type="entry name" value="Zn2/Cys6 DNA-binding domain"/>
    <property type="match status" value="1"/>
</dbReference>
<dbReference type="InterPro" id="IPR050613">
    <property type="entry name" value="Sec_Metabolite_Reg"/>
</dbReference>
<dbReference type="EMBL" id="JAJTJA010000011">
    <property type="protein sequence ID" value="KAH8692051.1"/>
    <property type="molecule type" value="Genomic_DNA"/>
</dbReference>
<evidence type="ECO:0000313" key="9">
    <source>
        <dbReference type="EMBL" id="KAH8692051.1"/>
    </source>
</evidence>
<reference evidence="9" key="1">
    <citation type="submission" date="2021-12" db="EMBL/GenBank/DDBJ databases">
        <title>Convergent genome expansion in fungi linked to evolution of root-endophyte symbiosis.</title>
        <authorList>
            <consortium name="DOE Joint Genome Institute"/>
            <person name="Ke Y.-H."/>
            <person name="Bonito G."/>
            <person name="Liao H.-L."/>
            <person name="Looney B."/>
            <person name="Rojas-Flechas A."/>
            <person name="Nash J."/>
            <person name="Hameed K."/>
            <person name="Schadt C."/>
            <person name="Martin F."/>
            <person name="Crous P.W."/>
            <person name="Miettinen O."/>
            <person name="Magnuson J.K."/>
            <person name="Labbe J."/>
            <person name="Jacobson D."/>
            <person name="Doktycz M.J."/>
            <person name="Veneault-Fourrey C."/>
            <person name="Kuo A."/>
            <person name="Mondo S."/>
            <person name="Calhoun S."/>
            <person name="Riley R."/>
            <person name="Ohm R."/>
            <person name="LaButti K."/>
            <person name="Andreopoulos B."/>
            <person name="Pangilinan J."/>
            <person name="Nolan M."/>
            <person name="Tritt A."/>
            <person name="Clum A."/>
            <person name="Lipzen A."/>
            <person name="Daum C."/>
            <person name="Barry K."/>
            <person name="Grigoriev I.V."/>
            <person name="Vilgalys R."/>
        </authorList>
    </citation>
    <scope>NUCLEOTIDE SEQUENCE</scope>
    <source>
        <strain evidence="9">PMI_201</strain>
    </source>
</reference>
<protein>
    <submittedName>
        <fullName evidence="9">Fungal-specific transcription factor domain-containing protein</fullName>
    </submittedName>
</protein>
<keyword evidence="6" id="KW-0539">Nucleus</keyword>
<dbReference type="Pfam" id="PF04082">
    <property type="entry name" value="Fungal_trans"/>
    <property type="match status" value="1"/>
</dbReference>
<evidence type="ECO:0000313" key="10">
    <source>
        <dbReference type="Proteomes" id="UP001201262"/>
    </source>
</evidence>
<evidence type="ECO:0000256" key="7">
    <source>
        <dbReference type="SAM" id="MobiDB-lite"/>
    </source>
</evidence>
<sequence length="699" mass="78934">MASPISGRFPVTKSQIVPTLSCEFCRQRKIKCDKLNPCTNCQQSGVDCEPVRRRRLPRGRHNTRKPAAITPNLQDKIDRLEALINIALQKPPSTFTNDNGLTPNSISTEASVSKGITSNPSPLDNGPSTDDKLATPRLWSSMLKEIRELQGLASTTAGEAEGDDDDDEFEDQESPPAFLAQNHAHSRFVGLSLGQFGGVPLHSLSLRPAPAVATALCNIYLDQVDRIFKVLHRTSVQQHFNEGKPYSAHRSSRVAEEALDAAIFYAAIASMTDRQCQLLFDCSKATVLSEYQKACEISLERADLMRTNDMTVLQAFVLYLIATRAHDKSRAVWTLLATAVRIAQALDLHVESIHPFETFFSKQMRKRLWLTICFLDMQTCIDPDSKPLIPFEMTQITLPLNVNDSDFDVRYQGLNLSERHEVTDMTFARVTYRLLALGRSIYCTSSDGEHDKVRQELVASFDEDVLRLTRKCNPEDNNYSWFIYHATNSLRASAKFFIMKPLIAMRKNTPQSLLEHSSILELCEKMLENTPRIHNDERGEGFRWYITPQWPALLLTIRECSVTTDISLIQRVWPLVEDVFECYQKAHALPTRRTRIKALKRLVEATRKRVQILIQPSPSENQGSTTTSEDAGIYGDVESFANSSIPYHEGQPATGLIDPSWIAWDDFINELSSEQLPNDGLGNWEDSLFITPDMIFPFT</sequence>
<dbReference type="CDD" id="cd12148">
    <property type="entry name" value="fungal_TF_MHR"/>
    <property type="match status" value="1"/>
</dbReference>
<dbReference type="PANTHER" id="PTHR31001:SF50">
    <property type="entry name" value="ZN(II)2CYS6 TRANSCRIPTION FACTOR (EUROFUNG)"/>
    <property type="match status" value="1"/>
</dbReference>
<evidence type="ECO:0000256" key="4">
    <source>
        <dbReference type="ARBA" id="ARBA00023125"/>
    </source>
</evidence>
<dbReference type="SMART" id="SM00066">
    <property type="entry name" value="GAL4"/>
    <property type="match status" value="1"/>
</dbReference>
<keyword evidence="4" id="KW-0238">DNA-binding</keyword>
<evidence type="ECO:0000256" key="2">
    <source>
        <dbReference type="ARBA" id="ARBA00022723"/>
    </source>
</evidence>
<dbReference type="PROSITE" id="PS50048">
    <property type="entry name" value="ZN2_CY6_FUNGAL_2"/>
    <property type="match status" value="1"/>
</dbReference>
<keyword evidence="10" id="KW-1185">Reference proteome</keyword>
<organism evidence="9 10">
    <name type="scientific">Talaromyces proteolyticus</name>
    <dbReference type="NCBI Taxonomy" id="1131652"/>
    <lineage>
        <taxon>Eukaryota</taxon>
        <taxon>Fungi</taxon>
        <taxon>Dikarya</taxon>
        <taxon>Ascomycota</taxon>
        <taxon>Pezizomycotina</taxon>
        <taxon>Eurotiomycetes</taxon>
        <taxon>Eurotiomycetidae</taxon>
        <taxon>Eurotiales</taxon>
        <taxon>Trichocomaceae</taxon>
        <taxon>Talaromyces</taxon>
        <taxon>Talaromyces sect. Bacilispori</taxon>
    </lineage>
</organism>
<proteinExistence type="predicted"/>
<dbReference type="GO" id="GO:0008270">
    <property type="term" value="F:zinc ion binding"/>
    <property type="evidence" value="ECO:0007669"/>
    <property type="project" value="InterPro"/>
</dbReference>
<dbReference type="Proteomes" id="UP001201262">
    <property type="component" value="Unassembled WGS sequence"/>
</dbReference>
<dbReference type="InterPro" id="IPR036864">
    <property type="entry name" value="Zn2-C6_fun-type_DNA-bd_sf"/>
</dbReference>
<dbReference type="InterPro" id="IPR001138">
    <property type="entry name" value="Zn2Cys6_DnaBD"/>
</dbReference>